<dbReference type="AlphaFoldDB" id="A0A1Q5TP39"/>
<dbReference type="STRING" id="1316194.A0A1Q5TP39"/>
<sequence>MASAGIQFVYSTLGNLERPPANALPSLELGQGVKWLFNITSKVWSQFVETPSEDIEKCGRYLVRHLGSNLRIIAINTNLYDRFDFLTYQVMDGHDPDNQL</sequence>
<evidence type="ECO:0000256" key="2">
    <source>
        <dbReference type="ARBA" id="ARBA00023180"/>
    </source>
</evidence>
<keyword evidence="2" id="KW-0325">Glycoprotein</keyword>
<proteinExistence type="predicted"/>
<protein>
    <submittedName>
        <fullName evidence="3">Uncharacterized protein</fullName>
    </submittedName>
</protein>
<evidence type="ECO:0000313" key="3">
    <source>
        <dbReference type="EMBL" id="OKP02005.1"/>
    </source>
</evidence>
<evidence type="ECO:0000256" key="1">
    <source>
        <dbReference type="ARBA" id="ARBA00022801"/>
    </source>
</evidence>
<dbReference type="GO" id="GO:0008081">
    <property type="term" value="F:phosphoric diester hydrolase activity"/>
    <property type="evidence" value="ECO:0007669"/>
    <property type="project" value="TreeGrafter"/>
</dbReference>
<dbReference type="PANTHER" id="PTHR10340">
    <property type="entry name" value="SPHINGOMYELIN PHOSPHODIESTERASE"/>
    <property type="match status" value="1"/>
</dbReference>
<dbReference type="EMBL" id="MNBE01000630">
    <property type="protein sequence ID" value="OKP02005.1"/>
    <property type="molecule type" value="Genomic_DNA"/>
</dbReference>
<evidence type="ECO:0000313" key="4">
    <source>
        <dbReference type="Proteomes" id="UP000186955"/>
    </source>
</evidence>
<gene>
    <name evidence="3" type="ORF">PENSUB_7235</name>
</gene>
<name>A0A1Q5TP39_9EURO</name>
<organism evidence="3 4">
    <name type="scientific">Penicillium subrubescens</name>
    <dbReference type="NCBI Taxonomy" id="1316194"/>
    <lineage>
        <taxon>Eukaryota</taxon>
        <taxon>Fungi</taxon>
        <taxon>Dikarya</taxon>
        <taxon>Ascomycota</taxon>
        <taxon>Pezizomycotina</taxon>
        <taxon>Eurotiomycetes</taxon>
        <taxon>Eurotiomycetidae</taxon>
        <taxon>Eurotiales</taxon>
        <taxon>Aspergillaceae</taxon>
        <taxon>Penicillium</taxon>
    </lineage>
</organism>
<comment type="caution">
    <text evidence="3">The sequence shown here is derived from an EMBL/GenBank/DDBJ whole genome shotgun (WGS) entry which is preliminary data.</text>
</comment>
<keyword evidence="1" id="KW-0378">Hydrolase</keyword>
<dbReference type="Proteomes" id="UP000186955">
    <property type="component" value="Unassembled WGS sequence"/>
</dbReference>
<accession>A0A1Q5TP39</accession>
<reference evidence="3 4" key="1">
    <citation type="submission" date="2016-10" db="EMBL/GenBank/DDBJ databases">
        <title>Genome sequence of the ascomycete fungus Penicillium subrubescens.</title>
        <authorList>
            <person name="De Vries R.P."/>
            <person name="Peng M."/>
            <person name="Dilokpimol A."/>
            <person name="Hilden K."/>
            <person name="Makela M.R."/>
            <person name="Grigoriev I."/>
            <person name="Riley R."/>
            <person name="Granchi Z."/>
        </authorList>
    </citation>
    <scope>NUCLEOTIDE SEQUENCE [LARGE SCALE GENOMIC DNA]</scope>
    <source>
        <strain evidence="3 4">CBS 132785</strain>
    </source>
</reference>
<keyword evidence="4" id="KW-1185">Reference proteome</keyword>
<dbReference type="PANTHER" id="PTHR10340:SF34">
    <property type="entry name" value="SPHINGOMYELIN PHOSPHODIESTERASE"/>
    <property type="match status" value="1"/>
</dbReference>